<keyword evidence="4" id="KW-1185">Reference proteome</keyword>
<dbReference type="OrthoDB" id="10069473at2759"/>
<feature type="domain" description="CID" evidence="2">
    <location>
        <begin position="2"/>
        <end position="136"/>
    </location>
</feature>
<dbReference type="InterPro" id="IPR006569">
    <property type="entry name" value="CID_dom"/>
</dbReference>
<protein>
    <recommendedName>
        <fullName evidence="2">CID domain-containing protein</fullName>
    </recommendedName>
</protein>
<gene>
    <name evidence="3" type="ORF">SPRG_15099</name>
</gene>
<dbReference type="SUPFAM" id="SSF48464">
    <property type="entry name" value="ENTH/VHS domain"/>
    <property type="match status" value="1"/>
</dbReference>
<organism evidence="3 4">
    <name type="scientific">Saprolegnia parasitica (strain CBS 223.65)</name>
    <dbReference type="NCBI Taxonomy" id="695850"/>
    <lineage>
        <taxon>Eukaryota</taxon>
        <taxon>Sar</taxon>
        <taxon>Stramenopiles</taxon>
        <taxon>Oomycota</taxon>
        <taxon>Saprolegniomycetes</taxon>
        <taxon>Saprolegniales</taxon>
        <taxon>Saprolegniaceae</taxon>
        <taxon>Saprolegnia</taxon>
    </lineage>
</organism>
<evidence type="ECO:0000313" key="3">
    <source>
        <dbReference type="EMBL" id="KDO19765.1"/>
    </source>
</evidence>
<dbReference type="GeneID" id="24136863"/>
<dbReference type="EMBL" id="KK583335">
    <property type="protein sequence ID" value="KDO19765.1"/>
    <property type="molecule type" value="Genomic_DNA"/>
</dbReference>
<evidence type="ECO:0000259" key="2">
    <source>
        <dbReference type="PROSITE" id="PS51391"/>
    </source>
</evidence>
<dbReference type="SMART" id="SM00582">
    <property type="entry name" value="RPR"/>
    <property type="match status" value="1"/>
</dbReference>
<dbReference type="AlphaFoldDB" id="A0A067BSH3"/>
<sequence>MPSAFSIDKFTDKLRSCNETAGSIQSLSAWVLHHRAALPEMLDAWYNSFIAESTAKKIVHLYVANDVMQTGLRKIGEKIPLACAHKVMMAVVHAMHPQRDQAVHGVVRKLVRVWTDRRILNAAVLAKMADLCSNGARPIDASSDDAPATDESNNARESFQDEALLTENLVLGDLPDADDSDVTKDAATKLQDLEAEVISTDLLSDRMFQLHSNIKMFYKAQTDEAYDVDEDTLCGMNWDMLEVPVFEIVVDQSQQQVATFRHHLEQQVAKRNDLMDHYASLTTFDVLDDPTICDVSMRMEKELEDLERLHTLCKEAVVLQETTKLQKMAASKLTRRHSDRTVVAAATLTHRHSDTDVLSRSRWDRAPPSLPPPTSSSYSYGAEAPAAPTYQAPPAYEYTSSSSYAPPTASYDYAPPETYQYSAAPEPHYGYARSSEPKYGRKRDRSRSPPRRSQERPRNHSSSSSKFSSHQGSGYKHSQRSRSRSRSRERW</sequence>
<feature type="region of interest" description="Disordered" evidence="1">
    <location>
        <begin position="353"/>
        <end position="382"/>
    </location>
</feature>
<dbReference type="Proteomes" id="UP000030745">
    <property type="component" value="Unassembled WGS sequence"/>
</dbReference>
<dbReference type="OMA" id="AEHQIVY"/>
<proteinExistence type="predicted"/>
<accession>A0A067BSH3</accession>
<dbReference type="STRING" id="695850.A0A067BSH3"/>
<feature type="region of interest" description="Disordered" evidence="1">
    <location>
        <begin position="139"/>
        <end position="158"/>
    </location>
</feature>
<dbReference type="KEGG" id="spar:SPRG_15099"/>
<dbReference type="PROSITE" id="PS51391">
    <property type="entry name" value="CID"/>
    <property type="match status" value="1"/>
</dbReference>
<evidence type="ECO:0000256" key="1">
    <source>
        <dbReference type="SAM" id="MobiDB-lite"/>
    </source>
</evidence>
<name>A0A067BSH3_SAPPC</name>
<reference evidence="3 4" key="1">
    <citation type="journal article" date="2013" name="PLoS Genet.">
        <title>Distinctive expansion of potential virulence genes in the genome of the oomycete fish pathogen Saprolegnia parasitica.</title>
        <authorList>
            <person name="Jiang R.H."/>
            <person name="de Bruijn I."/>
            <person name="Haas B.J."/>
            <person name="Belmonte R."/>
            <person name="Lobach L."/>
            <person name="Christie J."/>
            <person name="van den Ackerveken G."/>
            <person name="Bottin A."/>
            <person name="Bulone V."/>
            <person name="Diaz-Moreno S.M."/>
            <person name="Dumas B."/>
            <person name="Fan L."/>
            <person name="Gaulin E."/>
            <person name="Govers F."/>
            <person name="Grenville-Briggs L.J."/>
            <person name="Horner N.R."/>
            <person name="Levin J.Z."/>
            <person name="Mammella M."/>
            <person name="Meijer H.J."/>
            <person name="Morris P."/>
            <person name="Nusbaum C."/>
            <person name="Oome S."/>
            <person name="Phillips A.J."/>
            <person name="van Rooyen D."/>
            <person name="Rzeszutek E."/>
            <person name="Saraiva M."/>
            <person name="Secombes C.J."/>
            <person name="Seidl M.F."/>
            <person name="Snel B."/>
            <person name="Stassen J.H."/>
            <person name="Sykes S."/>
            <person name="Tripathy S."/>
            <person name="van den Berg H."/>
            <person name="Vega-Arreguin J.C."/>
            <person name="Wawra S."/>
            <person name="Young S.K."/>
            <person name="Zeng Q."/>
            <person name="Dieguez-Uribeondo J."/>
            <person name="Russ C."/>
            <person name="Tyler B.M."/>
            <person name="van West P."/>
        </authorList>
    </citation>
    <scope>NUCLEOTIDE SEQUENCE [LARGE SCALE GENOMIC DNA]</scope>
    <source>
        <strain evidence="3 4">CBS 223.65</strain>
    </source>
</reference>
<dbReference type="RefSeq" id="XP_012209527.1">
    <property type="nucleotide sequence ID" value="XM_012354137.1"/>
</dbReference>
<dbReference type="Pfam" id="PF04818">
    <property type="entry name" value="CID"/>
    <property type="match status" value="1"/>
</dbReference>
<dbReference type="InterPro" id="IPR008942">
    <property type="entry name" value="ENTH_VHS"/>
</dbReference>
<feature type="compositionally biased region" description="Basic residues" evidence="1">
    <location>
        <begin position="440"/>
        <end position="450"/>
    </location>
</feature>
<feature type="compositionally biased region" description="Basic and acidic residues" evidence="1">
    <location>
        <begin position="353"/>
        <end position="365"/>
    </location>
</feature>
<evidence type="ECO:0000313" key="4">
    <source>
        <dbReference type="Proteomes" id="UP000030745"/>
    </source>
</evidence>
<dbReference type="VEuPathDB" id="FungiDB:SPRG_15099"/>
<feature type="compositionally biased region" description="Low complexity" evidence="1">
    <location>
        <begin position="461"/>
        <end position="473"/>
    </location>
</feature>
<dbReference type="Gene3D" id="1.25.40.90">
    <property type="match status" value="1"/>
</dbReference>
<feature type="region of interest" description="Disordered" evidence="1">
    <location>
        <begin position="419"/>
        <end position="491"/>
    </location>
</feature>